<dbReference type="GO" id="GO:0016791">
    <property type="term" value="F:phosphatase activity"/>
    <property type="evidence" value="ECO:0007669"/>
    <property type="project" value="TreeGrafter"/>
</dbReference>
<dbReference type="AlphaFoldDB" id="A0A840A7E8"/>
<dbReference type="NCBIfam" id="TIGR01459">
    <property type="entry name" value="HAD-SF-IIA-hyp4"/>
    <property type="match status" value="1"/>
</dbReference>
<accession>A0A840A7E8</accession>
<evidence type="ECO:0000313" key="1">
    <source>
        <dbReference type="EMBL" id="MBB3897151.1"/>
    </source>
</evidence>
<sequence>MTIKIYEGLEPLADRYDGYVLDLWGVVHDGRALYPGVSECLAMLRQRGKRIVFLTNAPRRAWFIQGMLDKMGLERGLYDGIISSGEVSWLWLKHRPEGWFRKFGPRGFHIGPERDLSVAEDGAAELVATPEEADFLLNTGPDPDRGSHSVEAYRPALERCFAAKLPMVCVNPDRAVMVGTDKLICAGALADIYLGWGGDVFEVGKPDPAVYGPVMEALEMTDRARVVAVGDTPHTDLAGAAAAGMDSLWAMTGLTANAHGDDPSSEVLARVAEEEGVRPLGALRSLRW</sequence>
<comment type="caution">
    <text evidence="1">The sequence shown here is derived from an EMBL/GenBank/DDBJ whole genome shotgun (WGS) entry which is preliminary data.</text>
</comment>
<dbReference type="EMBL" id="JACIDJ010000001">
    <property type="protein sequence ID" value="MBB3897151.1"/>
    <property type="molecule type" value="Genomic_DNA"/>
</dbReference>
<dbReference type="Gene3D" id="3.40.50.1000">
    <property type="entry name" value="HAD superfamily/HAD-like"/>
    <property type="match status" value="2"/>
</dbReference>
<evidence type="ECO:0000313" key="2">
    <source>
        <dbReference type="Proteomes" id="UP000553193"/>
    </source>
</evidence>
<dbReference type="PANTHER" id="PTHR19288:SF90">
    <property type="entry name" value="OS08G0542600 PROTEIN"/>
    <property type="match status" value="1"/>
</dbReference>
<dbReference type="InterPro" id="IPR006356">
    <property type="entry name" value="HAD-SF_hydro_IIA_hyp3"/>
</dbReference>
<dbReference type="Pfam" id="PF13242">
    <property type="entry name" value="Hydrolase_like"/>
    <property type="match status" value="1"/>
</dbReference>
<keyword evidence="1" id="KW-0378">Hydrolase</keyword>
<reference evidence="1 2" key="1">
    <citation type="submission" date="2020-08" db="EMBL/GenBank/DDBJ databases">
        <title>Genomic Encyclopedia of Type Strains, Phase IV (KMG-IV): sequencing the most valuable type-strain genomes for metagenomic binning, comparative biology and taxonomic classification.</title>
        <authorList>
            <person name="Goeker M."/>
        </authorList>
    </citation>
    <scope>NUCLEOTIDE SEQUENCE [LARGE SCALE GENOMIC DNA]</scope>
    <source>
        <strain evidence="1 2">DSM 19979</strain>
    </source>
</reference>
<dbReference type="InterPro" id="IPR023214">
    <property type="entry name" value="HAD_sf"/>
</dbReference>
<dbReference type="PANTHER" id="PTHR19288">
    <property type="entry name" value="4-NITROPHENYLPHOSPHATASE-RELATED"/>
    <property type="match status" value="1"/>
</dbReference>
<gene>
    <name evidence="1" type="ORF">GGQ83_000577</name>
</gene>
<name>A0A840A7E8_9PROT</name>
<dbReference type="SUPFAM" id="SSF56784">
    <property type="entry name" value="HAD-like"/>
    <property type="match status" value="1"/>
</dbReference>
<dbReference type="GO" id="GO:0005737">
    <property type="term" value="C:cytoplasm"/>
    <property type="evidence" value="ECO:0007669"/>
    <property type="project" value="TreeGrafter"/>
</dbReference>
<dbReference type="RefSeq" id="WP_311727049.1">
    <property type="nucleotide sequence ID" value="NZ_JACIDJ010000001.1"/>
</dbReference>
<dbReference type="InterPro" id="IPR036412">
    <property type="entry name" value="HAD-like_sf"/>
</dbReference>
<keyword evidence="2" id="KW-1185">Reference proteome</keyword>
<protein>
    <submittedName>
        <fullName evidence="1">HAD superfamily hydrolase (TIGR01459 family)</fullName>
    </submittedName>
</protein>
<proteinExistence type="predicted"/>
<dbReference type="Pfam" id="PF13344">
    <property type="entry name" value="Hydrolase_6"/>
    <property type="match status" value="1"/>
</dbReference>
<dbReference type="Proteomes" id="UP000553193">
    <property type="component" value="Unassembled WGS sequence"/>
</dbReference>
<dbReference type="InterPro" id="IPR006357">
    <property type="entry name" value="HAD-SF_hydro_IIA"/>
</dbReference>
<organism evidence="1 2">
    <name type="scientific">Roseococcus suduntuyensis</name>
    <dbReference type="NCBI Taxonomy" id="455361"/>
    <lineage>
        <taxon>Bacteria</taxon>
        <taxon>Pseudomonadati</taxon>
        <taxon>Pseudomonadota</taxon>
        <taxon>Alphaproteobacteria</taxon>
        <taxon>Acetobacterales</taxon>
        <taxon>Roseomonadaceae</taxon>
        <taxon>Roseococcus</taxon>
    </lineage>
</organism>